<dbReference type="EMBL" id="LZYZ01000007">
    <property type="protein sequence ID" value="OOM09303.1"/>
    <property type="molecule type" value="Genomic_DNA"/>
</dbReference>
<evidence type="ECO:0000313" key="3">
    <source>
        <dbReference type="Proteomes" id="UP000191154"/>
    </source>
</evidence>
<name>A0A1S8MYR3_CLOSA</name>
<proteinExistence type="predicted"/>
<accession>A0A1S8MYR3</accession>
<dbReference type="STRING" id="169679.CSACC_28020"/>
<dbReference type="RefSeq" id="WP_077866622.1">
    <property type="nucleotide sequence ID" value="NZ_LZYZ01000007.1"/>
</dbReference>
<feature type="coiled-coil region" evidence="1">
    <location>
        <begin position="44"/>
        <end position="181"/>
    </location>
</feature>
<dbReference type="AlphaFoldDB" id="A0A1S8MYR3"/>
<protein>
    <submittedName>
        <fullName evidence="2">Uncharacterized protein</fullName>
    </submittedName>
</protein>
<evidence type="ECO:0000313" key="2">
    <source>
        <dbReference type="EMBL" id="OOM09303.1"/>
    </source>
</evidence>
<evidence type="ECO:0000256" key="1">
    <source>
        <dbReference type="SAM" id="Coils"/>
    </source>
</evidence>
<dbReference type="Proteomes" id="UP000191154">
    <property type="component" value="Unassembled WGS sequence"/>
</dbReference>
<comment type="caution">
    <text evidence="2">The sequence shown here is derived from an EMBL/GenBank/DDBJ whole genome shotgun (WGS) entry which is preliminary data.</text>
</comment>
<keyword evidence="1" id="KW-0175">Coiled coil</keyword>
<reference evidence="2 3" key="1">
    <citation type="submission" date="2016-05" db="EMBL/GenBank/DDBJ databases">
        <title>Microbial solvent formation.</title>
        <authorList>
            <person name="Poehlein A."/>
            <person name="Montoya Solano J.D."/>
            <person name="Flitsch S."/>
            <person name="Krabben P."/>
            <person name="Duerre P."/>
            <person name="Daniel R."/>
        </authorList>
    </citation>
    <scope>NUCLEOTIDE SEQUENCE [LARGE SCALE GENOMIC DNA]</scope>
    <source>
        <strain evidence="2 3">L1-8</strain>
    </source>
</reference>
<gene>
    <name evidence="2" type="ORF">CLOSAC_35840</name>
</gene>
<organism evidence="2 3">
    <name type="scientific">Clostridium saccharobutylicum</name>
    <dbReference type="NCBI Taxonomy" id="169679"/>
    <lineage>
        <taxon>Bacteria</taxon>
        <taxon>Bacillati</taxon>
        <taxon>Bacillota</taxon>
        <taxon>Clostridia</taxon>
        <taxon>Eubacteriales</taxon>
        <taxon>Clostridiaceae</taxon>
        <taxon>Clostridium</taxon>
    </lineage>
</organism>
<sequence>MENKSILIQSDEVTKNMMNELQDDMIDSLSRVANNMTEEVMEILKPIEKKLNEFKREFQDFQEDNEDFGEQIDELNNNLSKVSQSIKNTLEDSIKKIIIEQTIVINNSVNKLVENTEKIKVNIENNENELLKAVQNSTHVIGEQIKTIEIEKIDERIDSLEENIEHKMKSVNHNIQQLDETLEKRAELLNKNVEDKIALLGKYIVREENINKEDILNKIDGININEIEKRIELVGKVIENNLSNSEDNILERVNAINEKIDAKNILIEIISKMENEFTQKINKIQEEVEWGNRSFFSRLLGKKR</sequence>